<gene>
    <name evidence="1" type="ORF">NCTC10142_00447</name>
    <name evidence="2" type="ORF">RRG46_01890</name>
</gene>
<keyword evidence="2" id="KW-0503">Monooxygenase</keyword>
<evidence type="ECO:0000313" key="2">
    <source>
        <dbReference type="EMBL" id="WQQ20280.1"/>
    </source>
</evidence>
<dbReference type="EMBL" id="CP141046">
    <property type="protein sequence ID" value="WQQ20280.1"/>
    <property type="molecule type" value="Genomic_DNA"/>
</dbReference>
<geneLocation type="plasmid" evidence="1 3">
    <name>13</name>
</geneLocation>
<reference evidence="2 4" key="2">
    <citation type="submission" date="2023-12" db="EMBL/GenBank/DDBJ databases">
        <title>Hybrid Genome Assemblies of Mycoplasma cynos and Mycoplasma felis isolated from Dogs and Cats with Infectious Respiratory Disease.</title>
        <authorList>
            <person name="Framst I."/>
            <person name="Cai H."/>
            <person name="Ramesh P."/>
            <person name="Maboni G."/>
        </authorList>
    </citation>
    <scope>NUCLEOTIDE SEQUENCE [LARGE SCALE GENOMIC DNA]</scope>
    <source>
        <strain evidence="2 4">30510</strain>
    </source>
</reference>
<dbReference type="OMA" id="GFIDYLY"/>
<dbReference type="GeneID" id="74931962"/>
<organism evidence="1 3">
    <name type="scientific">Mycoplasmopsis cynos</name>
    <dbReference type="NCBI Taxonomy" id="171284"/>
    <lineage>
        <taxon>Bacteria</taxon>
        <taxon>Bacillati</taxon>
        <taxon>Mycoplasmatota</taxon>
        <taxon>Mycoplasmoidales</taxon>
        <taxon>Metamycoplasmataceae</taxon>
        <taxon>Mycoplasmopsis</taxon>
    </lineage>
</organism>
<evidence type="ECO:0000313" key="4">
    <source>
        <dbReference type="Proteomes" id="UP001327314"/>
    </source>
</evidence>
<evidence type="ECO:0000313" key="1">
    <source>
        <dbReference type="EMBL" id="VEU64691.1"/>
    </source>
</evidence>
<accession>A0A449AI82</accession>
<keyword evidence="2" id="KW-0560">Oxidoreductase</keyword>
<keyword evidence="1" id="KW-0614">Plasmid</keyword>
<name>A0A449AI82_9BACT</name>
<dbReference type="GO" id="GO:0004497">
    <property type="term" value="F:monooxygenase activity"/>
    <property type="evidence" value="ECO:0007669"/>
    <property type="project" value="UniProtKB-KW"/>
</dbReference>
<dbReference type="Proteomes" id="UP000289506">
    <property type="component" value="Plasmid 13"/>
</dbReference>
<evidence type="ECO:0000313" key="3">
    <source>
        <dbReference type="Proteomes" id="UP000289506"/>
    </source>
</evidence>
<reference evidence="1 3" key="1">
    <citation type="submission" date="2019-01" db="EMBL/GenBank/DDBJ databases">
        <authorList>
            <consortium name="Pathogen Informatics"/>
        </authorList>
    </citation>
    <scope>NUCLEOTIDE SEQUENCE [LARGE SCALE GENOMIC DNA]</scope>
    <source>
        <strain evidence="1 3">NCTC10142</strain>
        <plasmid evidence="3">13</plasmid>
    </source>
</reference>
<dbReference type="Proteomes" id="UP001327314">
    <property type="component" value="Chromosome"/>
</dbReference>
<protein>
    <submittedName>
        <fullName evidence="2">Antibiotic biosynthesis monooxygenase</fullName>
    </submittedName>
</protein>
<dbReference type="AlphaFoldDB" id="A0A449AI82"/>
<dbReference type="EMBL" id="LR214986">
    <property type="protein sequence ID" value="VEU64691.1"/>
    <property type="molecule type" value="Genomic_DNA"/>
</dbReference>
<sequence>MIYSRSFKYIINPEKIKGFIDYLYVFTQKARMFETNLSFEYGLEGKDKIIVLQRWSTRQSYQDFINIPEFDKEIKTLEKMSKKIEILFDLELER</sequence>
<dbReference type="RefSeq" id="WP_015287213.1">
    <property type="nucleotide sequence ID" value="NZ_CP103987.1"/>
</dbReference>
<proteinExistence type="predicted"/>
<dbReference type="InterPro" id="IPR011008">
    <property type="entry name" value="Dimeric_a/b-barrel"/>
</dbReference>
<dbReference type="SUPFAM" id="SSF54909">
    <property type="entry name" value="Dimeric alpha+beta barrel"/>
    <property type="match status" value="1"/>
</dbReference>